<feature type="region of interest" description="Disordered" evidence="1">
    <location>
        <begin position="19"/>
        <end position="46"/>
    </location>
</feature>
<feature type="compositionally biased region" description="Low complexity" evidence="1">
    <location>
        <begin position="28"/>
        <end position="37"/>
    </location>
</feature>
<proteinExistence type="predicted"/>
<dbReference type="VEuPathDB" id="VectorBase:BGLAX_034020"/>
<dbReference type="VEuPathDB" id="VectorBase:BGLB031067"/>
<sequence length="164" mass="17841">MEQQLASLTAWVHYQKADGVKAPVQRPSSASSLSDSSETFPISSASKHKGVRAPISTVATTTNHVVRSQGLSDIPDGYQGSSGISSRESTPLSAQAEVTVKLAQLKSDLHVLRRQQQLNMEAMKDEFLAVVNQIKKVLSSVPESENQLNFHNRNEVTLAKQSNN</sequence>
<evidence type="ECO:0000313" key="3">
    <source>
        <dbReference type="Proteomes" id="UP000076420"/>
    </source>
</evidence>
<protein>
    <submittedName>
        <fullName evidence="2">Uncharacterized protein</fullName>
    </submittedName>
</protein>
<feature type="compositionally biased region" description="Polar residues" evidence="1">
    <location>
        <begin position="79"/>
        <end position="90"/>
    </location>
</feature>
<evidence type="ECO:0000256" key="1">
    <source>
        <dbReference type="SAM" id="MobiDB-lite"/>
    </source>
</evidence>
<feature type="compositionally biased region" description="Polar residues" evidence="1">
    <location>
        <begin position="58"/>
        <end position="71"/>
    </location>
</feature>
<evidence type="ECO:0000313" key="2">
    <source>
        <dbReference type="EnsemblMetazoa" id="BGLB031067-PA"/>
    </source>
</evidence>
<feature type="region of interest" description="Disordered" evidence="1">
    <location>
        <begin position="58"/>
        <end position="90"/>
    </location>
</feature>
<organism evidence="2 3">
    <name type="scientific">Biomphalaria glabrata</name>
    <name type="common">Bloodfluke planorb</name>
    <name type="synonym">Freshwater snail</name>
    <dbReference type="NCBI Taxonomy" id="6526"/>
    <lineage>
        <taxon>Eukaryota</taxon>
        <taxon>Metazoa</taxon>
        <taxon>Spiralia</taxon>
        <taxon>Lophotrochozoa</taxon>
        <taxon>Mollusca</taxon>
        <taxon>Gastropoda</taxon>
        <taxon>Heterobranchia</taxon>
        <taxon>Euthyneura</taxon>
        <taxon>Panpulmonata</taxon>
        <taxon>Hygrophila</taxon>
        <taxon>Lymnaeoidea</taxon>
        <taxon>Planorbidae</taxon>
        <taxon>Biomphalaria</taxon>
    </lineage>
</organism>
<gene>
    <name evidence="2" type="primary">106073572</name>
</gene>
<name>A0A2C9LHL1_BIOGL</name>
<dbReference type="EnsemblMetazoa" id="BGLB031067-RA">
    <property type="protein sequence ID" value="BGLB031067-PA"/>
    <property type="gene ID" value="BGLB031067"/>
</dbReference>
<reference evidence="2" key="1">
    <citation type="submission" date="2020-05" db="UniProtKB">
        <authorList>
            <consortium name="EnsemblMetazoa"/>
        </authorList>
    </citation>
    <scope>IDENTIFICATION</scope>
    <source>
        <strain evidence="2">BB02</strain>
    </source>
</reference>
<dbReference type="KEGG" id="bgt:106073572"/>
<dbReference type="Proteomes" id="UP000076420">
    <property type="component" value="Unassembled WGS sequence"/>
</dbReference>
<accession>A0A2C9LHL1</accession>
<dbReference type="AlphaFoldDB" id="A0A2C9LHL1"/>